<gene>
    <name evidence="2" type="ORF">OT_ostta05g03240</name>
</gene>
<dbReference type="OrthoDB" id="409189at2759"/>
<name>A0A090M1D4_OSTTA</name>
<dbReference type="RefSeq" id="XP_003079432.2">
    <property type="nucleotide sequence ID" value="XM_003079384.2"/>
</dbReference>
<proteinExistence type="predicted"/>
<comment type="caution">
    <text evidence="2">The sequence shown here is derived from an EMBL/GenBank/DDBJ whole genome shotgun (WGS) entry which is preliminary data.</text>
</comment>
<evidence type="ECO:0000256" key="1">
    <source>
        <dbReference type="SAM" id="MobiDB-lite"/>
    </source>
</evidence>
<dbReference type="Proteomes" id="UP000009170">
    <property type="component" value="Unassembled WGS sequence"/>
</dbReference>
<evidence type="ECO:0000313" key="2">
    <source>
        <dbReference type="EMBL" id="CEF98050.1"/>
    </source>
</evidence>
<sequence length="266" mass="28962">MSASTALDVLRDRCARGGLDVCGGCALRAYEDAIERVGTRASMRRSGDESDDGKDDAAMTMSHAGDDALVCVVGNSKALWPKFVEALRRDGGATVDAFARRAIESAAVTAAARAGSKRFRVYWATDLEPGKVVAIQRLAATANVAYFDDATHQSLHPTHGPWCAFRAAVVFDDVRTEGEIEPGSLACPVSAGALRRAKEAFDVAVERYGNAANKDEMHKLWLAARIAMEDGEKFRECRYYDDQILWHYDVNRTSVRDRIVNGGGVE</sequence>
<dbReference type="InParanoid" id="A0A090M1D4"/>
<dbReference type="EMBL" id="CAID01000005">
    <property type="protein sequence ID" value="CEF98050.1"/>
    <property type="molecule type" value="Genomic_DNA"/>
</dbReference>
<organism evidence="2 3">
    <name type="scientific">Ostreococcus tauri</name>
    <name type="common">Marine green alga</name>
    <dbReference type="NCBI Taxonomy" id="70448"/>
    <lineage>
        <taxon>Eukaryota</taxon>
        <taxon>Viridiplantae</taxon>
        <taxon>Chlorophyta</taxon>
        <taxon>Mamiellophyceae</taxon>
        <taxon>Mamiellales</taxon>
        <taxon>Bathycoccaceae</taxon>
        <taxon>Ostreococcus</taxon>
    </lineage>
</organism>
<reference evidence="3" key="1">
    <citation type="journal article" date="2006" name="Proc. Natl. Acad. Sci. U.S.A.">
        <title>Genome analysis of the smallest free-living eukaryote Ostreococcus tauri unveils many unique features.</title>
        <authorList>
            <person name="Derelle E."/>
            <person name="Ferraz C."/>
            <person name="Rombauts S."/>
            <person name="Rouze P."/>
            <person name="Worden A.Z."/>
            <person name="Robbens S."/>
            <person name="Partensky F."/>
            <person name="Degroeve S."/>
            <person name="Echeynie S."/>
            <person name="Cooke R."/>
            <person name="Saeys Y."/>
            <person name="Wuyts J."/>
            <person name="Jabbari K."/>
            <person name="Bowler C."/>
            <person name="Panaud O."/>
            <person name="Piegu B."/>
            <person name="Ball S.G."/>
            <person name="Ral J.-P."/>
            <person name="Bouget F.-Y."/>
            <person name="Piganeau G."/>
            <person name="De Baets B."/>
            <person name="Picard A."/>
            <person name="Delseny M."/>
            <person name="Demaille J."/>
            <person name="Van de Peer Y."/>
            <person name="Moreau H."/>
        </authorList>
    </citation>
    <scope>NUCLEOTIDE SEQUENCE [LARGE SCALE GENOMIC DNA]</scope>
    <source>
        <strain evidence="3">OTTH 0595 / CCAP 157/2 / RCC745</strain>
    </source>
</reference>
<evidence type="ECO:0000313" key="3">
    <source>
        <dbReference type="Proteomes" id="UP000009170"/>
    </source>
</evidence>
<dbReference type="GeneID" id="9835133"/>
<reference evidence="2 3" key="2">
    <citation type="journal article" date="2014" name="BMC Genomics">
        <title>An improved genome of the model marine alga Ostreococcus tauri unfolds by assessing Illumina de novo assemblies.</title>
        <authorList>
            <person name="Blanc-Mathieu R."/>
            <person name="Verhelst B."/>
            <person name="Derelle E."/>
            <person name="Rombauts S."/>
            <person name="Bouget F.Y."/>
            <person name="Carre I."/>
            <person name="Chateau A."/>
            <person name="Eyre-Walker A."/>
            <person name="Grimsley N."/>
            <person name="Moreau H."/>
            <person name="Piegu B."/>
            <person name="Rivals E."/>
            <person name="Schackwitz W."/>
            <person name="Van de Peer Y."/>
            <person name="Piganeau G."/>
        </authorList>
    </citation>
    <scope>NUCLEOTIDE SEQUENCE [LARGE SCALE GENOMIC DNA]</scope>
    <source>
        <strain evidence="3">OTTH 0595 / CCAP 157/2 / RCC745</strain>
    </source>
</reference>
<keyword evidence="3" id="KW-1185">Reference proteome</keyword>
<protein>
    <submittedName>
        <fullName evidence="2">Unnamed product</fullName>
    </submittedName>
</protein>
<accession>A0A090M1D4</accession>
<dbReference type="AlphaFoldDB" id="A0A090M1D4"/>
<dbReference type="KEGG" id="ota:OT_ostta05g03240"/>
<feature type="region of interest" description="Disordered" evidence="1">
    <location>
        <begin position="40"/>
        <end position="59"/>
    </location>
</feature>